<dbReference type="InterPro" id="IPR016119">
    <property type="entry name" value="Br/Cl_peroxidase_C"/>
</dbReference>
<organism evidence="4 5">
    <name type="scientific">Crocosphaera subtropica (strain ATCC 51142 / BH68)</name>
    <name type="common">Cyanothece sp. (strain ATCC 51142)</name>
    <dbReference type="NCBI Taxonomy" id="43989"/>
    <lineage>
        <taxon>Bacteria</taxon>
        <taxon>Bacillati</taxon>
        <taxon>Cyanobacteriota</taxon>
        <taxon>Cyanophyceae</taxon>
        <taxon>Oscillatoriophycideae</taxon>
        <taxon>Chroococcales</taxon>
        <taxon>Aphanothecaceae</taxon>
        <taxon>Crocosphaera</taxon>
        <taxon>Crocosphaera subtropica</taxon>
    </lineage>
</organism>
<dbReference type="SUPFAM" id="SSF48317">
    <property type="entry name" value="Acid phosphatase/Vanadium-dependent haloperoxidase"/>
    <property type="match status" value="1"/>
</dbReference>
<dbReference type="InterPro" id="IPR049283">
    <property type="entry name" value="DUF6851"/>
</dbReference>
<dbReference type="Pfam" id="PF21167">
    <property type="entry name" value="DUF6851"/>
    <property type="match status" value="1"/>
</dbReference>
<accession>B1X1G5</accession>
<dbReference type="OrthoDB" id="518237at2"/>
<protein>
    <submittedName>
        <fullName evidence="4">Uncharacterized protein</fullName>
    </submittedName>
</protein>
<dbReference type="InterPro" id="IPR036938">
    <property type="entry name" value="PAP2/HPO_sf"/>
</dbReference>
<evidence type="ECO:0000259" key="3">
    <source>
        <dbReference type="Pfam" id="PF22778"/>
    </source>
</evidence>
<dbReference type="AlphaFoldDB" id="B1X1G5"/>
<dbReference type="CDD" id="cd03398">
    <property type="entry name" value="PAP2_haloperoxidase"/>
    <property type="match status" value="1"/>
</dbReference>
<evidence type="ECO:0000256" key="1">
    <source>
        <dbReference type="SAM" id="SignalP"/>
    </source>
</evidence>
<dbReference type="PANTHER" id="PTHR34599">
    <property type="entry name" value="PEROXIDASE-RELATED"/>
    <property type="match status" value="1"/>
</dbReference>
<feature type="domain" description="Vanadium-dependent haloperoxidase NapH1-like second helical-bundle" evidence="3">
    <location>
        <begin position="347"/>
        <end position="535"/>
    </location>
</feature>
<feature type="domain" description="DUF6851" evidence="2">
    <location>
        <begin position="74"/>
        <end position="192"/>
    </location>
</feature>
<name>B1X1G5_CROS5</name>
<feature type="signal peptide" evidence="1">
    <location>
        <begin position="1"/>
        <end position="29"/>
    </location>
</feature>
<dbReference type="STRING" id="43989.cce_2044"/>
<evidence type="ECO:0000259" key="2">
    <source>
        <dbReference type="Pfam" id="PF21167"/>
    </source>
</evidence>
<evidence type="ECO:0000313" key="5">
    <source>
        <dbReference type="Proteomes" id="UP000001203"/>
    </source>
</evidence>
<dbReference type="eggNOG" id="COG2931">
    <property type="taxonomic scope" value="Bacteria"/>
</dbReference>
<dbReference type="HOGENOM" id="CLU_020920_0_1_3"/>
<reference evidence="4 5" key="1">
    <citation type="journal article" date="2008" name="Proc. Natl. Acad. Sci. U.S.A.">
        <title>The genome of Cyanothece 51142, a unicellular diazotrophic cyanobacterium important in the marine nitrogen cycle.</title>
        <authorList>
            <person name="Welsh E.A."/>
            <person name="Liberton M."/>
            <person name="Stoeckel J."/>
            <person name="Loh T."/>
            <person name="Elvitigala T."/>
            <person name="Wang C."/>
            <person name="Wollam A."/>
            <person name="Fulton R.S."/>
            <person name="Clifton S.W."/>
            <person name="Jacobs J.M."/>
            <person name="Aurora R."/>
            <person name="Ghosh B.K."/>
            <person name="Sherman L.A."/>
            <person name="Smith R.D."/>
            <person name="Wilson R.K."/>
            <person name="Pakrasi H.B."/>
        </authorList>
    </citation>
    <scope>NUCLEOTIDE SEQUENCE [LARGE SCALE GENOMIC DNA]</scope>
    <source>
        <strain evidence="5">ATCC 51142 / BH68</strain>
    </source>
</reference>
<dbReference type="InterPro" id="IPR055161">
    <property type="entry name" value="NapH1-like_2nd"/>
</dbReference>
<sequence>MNLGKIMKKVNIKLLSSLLPMGVLTSSVAAILPVSATTIVSDWVDLTLMAVENTPITGDPITGPTSASRAYGLLGTAIYDAWAAYEPTPISTLLEDSLQRPRQENTENNKIEAISYASYRVLAELFPNQETLFRNQMVNLGFNPDNNTTDSTTAAGIGNIMAETLMQSRRLDGSNQLNNYADTTGYQPVNLTLPGQEPLVIDITRWTAEHIPIDNLNAPIQSPLTPQWGEVTPFALTSGSQFRPPTPFSFLLDPLATADLQAETITRRDGTVVPISKDIIGIDINPDFINESEAIISFSANLTDEEKMIAEYWEDPSGTAFPPGHWLEIGQFVSQRDGYGLDEEVKLFFALGNSVMDAGIAVWDSKYYYDYARPVRAIRELGRLCLIGTEEVPGSGDCYIDAWGGPQQGTQRILATDFMTYQNPEGNPSPPFPEYTSGHSGFSAAAAEILKLLTGSDFYGDSITFPVGSSRFEPGFTPSRPVTLSWTTFTEAANEAGISRCYGGIHFICGDLEGRKLGRQVATEVWQRSQFFINGGPQVDEPRSMAFFFLLGGWFLVRPFLTKNK</sequence>
<dbReference type="Gene3D" id="1.10.606.10">
    <property type="entry name" value="Vanadium-containing Chloroperoxidase, domain 2"/>
    <property type="match status" value="1"/>
</dbReference>
<keyword evidence="1" id="KW-0732">Signal</keyword>
<dbReference type="InterPro" id="IPR052559">
    <property type="entry name" value="V-haloperoxidase"/>
</dbReference>
<dbReference type="Proteomes" id="UP000001203">
    <property type="component" value="Chromosome circular"/>
</dbReference>
<dbReference type="EMBL" id="CP000806">
    <property type="protein sequence ID" value="ACB51394.1"/>
    <property type="molecule type" value="Genomic_DNA"/>
</dbReference>
<dbReference type="GO" id="GO:0004601">
    <property type="term" value="F:peroxidase activity"/>
    <property type="evidence" value="ECO:0007669"/>
    <property type="project" value="InterPro"/>
</dbReference>
<dbReference type="PANTHER" id="PTHR34599:SF2">
    <property type="entry name" value="TRAF-TYPE DOMAIN-CONTAINING PROTEIN"/>
    <property type="match status" value="1"/>
</dbReference>
<evidence type="ECO:0000313" key="4">
    <source>
        <dbReference type="EMBL" id="ACB51394.1"/>
    </source>
</evidence>
<dbReference type="Pfam" id="PF22778">
    <property type="entry name" value="VCPO_2nd"/>
    <property type="match status" value="1"/>
</dbReference>
<proteinExistence type="predicted"/>
<feature type="chain" id="PRO_5002772497" evidence="1">
    <location>
        <begin position="30"/>
        <end position="565"/>
    </location>
</feature>
<dbReference type="KEGG" id="cyt:cce_2044"/>
<gene>
    <name evidence="4" type="ordered locus">cce_2044</name>
</gene>
<keyword evidence="5" id="KW-1185">Reference proteome</keyword>
<dbReference type="Gene3D" id="1.20.144.10">
    <property type="entry name" value="Phosphatidic acid phosphatase type 2/haloperoxidase"/>
    <property type="match status" value="1"/>
</dbReference>